<evidence type="ECO:0000313" key="3">
    <source>
        <dbReference type="EMBL" id="MEW9308727.1"/>
    </source>
</evidence>
<keyword evidence="2" id="KW-0732">Signal</keyword>
<name>A0ABV3PSV3_9HYPH</name>
<accession>A0ABV3PSV3</accession>
<reference evidence="3 4" key="1">
    <citation type="submission" date="2024-07" db="EMBL/GenBank/DDBJ databases">
        <title>Description of Labrys sedimenti sp. nov., isolated from a diclofenac-degrading enrichment culture.</title>
        <authorList>
            <person name="Tancsics A."/>
            <person name="Csepanyi A."/>
        </authorList>
    </citation>
    <scope>NUCLEOTIDE SEQUENCE [LARGE SCALE GENOMIC DNA]</scope>
    <source>
        <strain evidence="3 4">LMG 23578</strain>
    </source>
</reference>
<dbReference type="RefSeq" id="WP_149254613.1">
    <property type="nucleotide sequence ID" value="NZ_JAVSCS010000004.1"/>
</dbReference>
<evidence type="ECO:0000313" key="4">
    <source>
        <dbReference type="Proteomes" id="UP001555786"/>
    </source>
</evidence>
<dbReference type="Proteomes" id="UP001555786">
    <property type="component" value="Unassembled WGS sequence"/>
</dbReference>
<evidence type="ECO:0000256" key="2">
    <source>
        <dbReference type="SAM" id="SignalP"/>
    </source>
</evidence>
<feature type="region of interest" description="Disordered" evidence="1">
    <location>
        <begin position="37"/>
        <end position="58"/>
    </location>
</feature>
<protein>
    <recommendedName>
        <fullName evidence="5">CopL family metal-binding regulatory protein</fullName>
    </recommendedName>
</protein>
<keyword evidence="4" id="KW-1185">Reference proteome</keyword>
<evidence type="ECO:0008006" key="5">
    <source>
        <dbReference type="Google" id="ProtNLM"/>
    </source>
</evidence>
<evidence type="ECO:0000256" key="1">
    <source>
        <dbReference type="SAM" id="MobiDB-lite"/>
    </source>
</evidence>
<dbReference type="EMBL" id="JBFNQD010000010">
    <property type="protein sequence ID" value="MEW9308727.1"/>
    <property type="molecule type" value="Genomic_DNA"/>
</dbReference>
<proteinExistence type="predicted"/>
<sequence>MIRPLRPFLCLVLALLFAVTTVGWAMASTRMAGDQAMSHHAAGKEAETPHHGDEAAMEGMSCHPPAPCGNENSAGEAASTCCAFACHVAVETDAPLLNARTFTIAIKRSIREQDSPMSMLSLLDRPPRQAEASVG</sequence>
<feature type="compositionally biased region" description="Basic and acidic residues" evidence="1">
    <location>
        <begin position="42"/>
        <end position="54"/>
    </location>
</feature>
<comment type="caution">
    <text evidence="3">The sequence shown here is derived from an EMBL/GenBank/DDBJ whole genome shotgun (WGS) entry which is preliminary data.</text>
</comment>
<feature type="chain" id="PRO_5047144109" description="CopL family metal-binding regulatory protein" evidence="2">
    <location>
        <begin position="28"/>
        <end position="135"/>
    </location>
</feature>
<gene>
    <name evidence="3" type="ORF">ABXS05_24445</name>
</gene>
<organism evidence="3 4">
    <name type="scientific">Labrys neptuniae</name>
    <dbReference type="NCBI Taxonomy" id="376174"/>
    <lineage>
        <taxon>Bacteria</taxon>
        <taxon>Pseudomonadati</taxon>
        <taxon>Pseudomonadota</taxon>
        <taxon>Alphaproteobacteria</taxon>
        <taxon>Hyphomicrobiales</taxon>
        <taxon>Xanthobacteraceae</taxon>
        <taxon>Labrys</taxon>
    </lineage>
</organism>
<feature type="signal peptide" evidence="2">
    <location>
        <begin position="1"/>
        <end position="27"/>
    </location>
</feature>